<dbReference type="PRINTS" id="PR00081">
    <property type="entry name" value="GDHRDH"/>
</dbReference>
<dbReference type="InterPro" id="IPR052184">
    <property type="entry name" value="SDR_enzymes"/>
</dbReference>
<dbReference type="Pfam" id="PF00106">
    <property type="entry name" value="adh_short"/>
    <property type="match status" value="1"/>
</dbReference>
<dbReference type="InterPro" id="IPR036291">
    <property type="entry name" value="NAD(P)-bd_dom_sf"/>
</dbReference>
<dbReference type="GO" id="GO:0016616">
    <property type="term" value="F:oxidoreductase activity, acting on the CH-OH group of donors, NAD or NADP as acceptor"/>
    <property type="evidence" value="ECO:0007669"/>
    <property type="project" value="TreeGrafter"/>
</dbReference>
<dbReference type="Gene3D" id="3.40.50.720">
    <property type="entry name" value="NAD(P)-binding Rossmann-like Domain"/>
    <property type="match status" value="1"/>
</dbReference>
<comment type="caution">
    <text evidence="1">The sequence shown here is derived from an EMBL/GenBank/DDBJ whole genome shotgun (WGS) entry which is preliminary data.</text>
</comment>
<reference evidence="1 2" key="1">
    <citation type="submission" date="2023-06" db="EMBL/GenBank/DDBJ databases">
        <title>Black Yeasts Isolated from many extreme environments.</title>
        <authorList>
            <person name="Coleine C."/>
            <person name="Stajich J.E."/>
            <person name="Selbmann L."/>
        </authorList>
    </citation>
    <scope>NUCLEOTIDE SEQUENCE [LARGE SCALE GENOMIC DNA]</scope>
    <source>
        <strain evidence="1 2">CCFEE 5887</strain>
    </source>
</reference>
<dbReference type="AlphaFoldDB" id="A0AAV9QDE6"/>
<evidence type="ECO:0000313" key="1">
    <source>
        <dbReference type="EMBL" id="KAK5539598.1"/>
    </source>
</evidence>
<dbReference type="InterPro" id="IPR002347">
    <property type="entry name" value="SDR_fam"/>
</dbReference>
<dbReference type="SUPFAM" id="SSF51735">
    <property type="entry name" value="NAD(P)-binding Rossmann-fold domains"/>
    <property type="match status" value="1"/>
</dbReference>
<name>A0AAV9QDE6_9PEZI</name>
<proteinExistence type="predicted"/>
<sequence>MPPSTWLIVGASRGIGLEFVRQLLDEGHQVIAAVRNPETANQIWQLSAQQRKPGACLIEQCDVTDEASVDAFASRMAVLVSKGMKIENMVLNAGVLKYPNRATEISFSDFALHLHTNAIGPIIAAQRLLNISSDDPPSKVIFISSDSGSTTEFREHEDGFAAYASSKAALNQMLRHMAAEVKRRGGKWEEVCVLAMHPGEVKTDMANVNVDWEVEGIINADESVTKMLKVIGEKDASHSGTFWCWDGRVCAVAFCFEGIH</sequence>
<dbReference type="Proteomes" id="UP001345827">
    <property type="component" value="Unassembled WGS sequence"/>
</dbReference>
<accession>A0AAV9QDE6</accession>
<gene>
    <name evidence="1" type="ORF">LTR25_003302</name>
</gene>
<protein>
    <submittedName>
        <fullName evidence="1">Uncharacterized protein</fullName>
    </submittedName>
</protein>
<dbReference type="PANTHER" id="PTHR45458">
    <property type="entry name" value="SHORT-CHAIN DEHYDROGENASE/REDUCTASE SDR"/>
    <property type="match status" value="1"/>
</dbReference>
<dbReference type="EMBL" id="JAXLQG010000005">
    <property type="protein sequence ID" value="KAK5539598.1"/>
    <property type="molecule type" value="Genomic_DNA"/>
</dbReference>
<organism evidence="1 2">
    <name type="scientific">Vermiconidia calcicola</name>
    <dbReference type="NCBI Taxonomy" id="1690605"/>
    <lineage>
        <taxon>Eukaryota</taxon>
        <taxon>Fungi</taxon>
        <taxon>Dikarya</taxon>
        <taxon>Ascomycota</taxon>
        <taxon>Pezizomycotina</taxon>
        <taxon>Dothideomycetes</taxon>
        <taxon>Dothideomycetidae</taxon>
        <taxon>Mycosphaerellales</taxon>
        <taxon>Extremaceae</taxon>
        <taxon>Vermiconidia</taxon>
    </lineage>
</organism>
<dbReference type="PANTHER" id="PTHR45458:SF1">
    <property type="entry name" value="SHORT CHAIN DEHYDROGENASE"/>
    <property type="match status" value="1"/>
</dbReference>
<keyword evidence="2" id="KW-1185">Reference proteome</keyword>
<evidence type="ECO:0000313" key="2">
    <source>
        <dbReference type="Proteomes" id="UP001345827"/>
    </source>
</evidence>